<reference evidence="3 4" key="1">
    <citation type="submission" date="2019-08" db="EMBL/GenBank/DDBJ databases">
        <title>Bioinformatics analysis of the strain L3 and L5.</title>
        <authorList>
            <person name="Li X."/>
        </authorList>
    </citation>
    <scope>NUCLEOTIDE SEQUENCE [LARGE SCALE GENOMIC DNA]</scope>
    <source>
        <strain evidence="3 4">L5</strain>
    </source>
</reference>
<gene>
    <name evidence="3" type="ORF">F0A17_20385</name>
</gene>
<evidence type="ECO:0000313" key="3">
    <source>
        <dbReference type="EMBL" id="KAA0009667.1"/>
    </source>
</evidence>
<protein>
    <submittedName>
        <fullName evidence="3">Uncharacterized protein</fullName>
    </submittedName>
</protein>
<keyword evidence="2" id="KW-0472">Membrane</keyword>
<dbReference type="Proteomes" id="UP000486760">
    <property type="component" value="Unassembled WGS sequence"/>
</dbReference>
<evidence type="ECO:0000256" key="1">
    <source>
        <dbReference type="SAM" id="MobiDB-lite"/>
    </source>
</evidence>
<evidence type="ECO:0000313" key="4">
    <source>
        <dbReference type="Proteomes" id="UP000486760"/>
    </source>
</evidence>
<organism evidence="3 4">
    <name type="scientific">Billgrantia pellis</name>
    <dbReference type="NCBI Taxonomy" id="2606936"/>
    <lineage>
        <taxon>Bacteria</taxon>
        <taxon>Pseudomonadati</taxon>
        <taxon>Pseudomonadota</taxon>
        <taxon>Gammaproteobacteria</taxon>
        <taxon>Oceanospirillales</taxon>
        <taxon>Halomonadaceae</taxon>
        <taxon>Billgrantia</taxon>
    </lineage>
</organism>
<name>A0A7V7FW74_9GAMM</name>
<evidence type="ECO:0000256" key="2">
    <source>
        <dbReference type="SAM" id="Phobius"/>
    </source>
</evidence>
<dbReference type="RefSeq" id="WP_149330208.1">
    <property type="nucleotide sequence ID" value="NZ_VTPY01000010.1"/>
</dbReference>
<keyword evidence="4" id="KW-1185">Reference proteome</keyword>
<comment type="caution">
    <text evidence="3">The sequence shown here is derived from an EMBL/GenBank/DDBJ whole genome shotgun (WGS) entry which is preliminary data.</text>
</comment>
<feature type="region of interest" description="Disordered" evidence="1">
    <location>
        <begin position="1"/>
        <end position="23"/>
    </location>
</feature>
<dbReference type="EMBL" id="VTPY01000010">
    <property type="protein sequence ID" value="KAA0009667.1"/>
    <property type="molecule type" value="Genomic_DNA"/>
</dbReference>
<accession>A0A7V7FW74</accession>
<dbReference type="AlphaFoldDB" id="A0A7V7FW74"/>
<sequence>MSLIGSGRGPILRGATRRRQAPRRRPASFDRWLDRAVDIAVITALLVGGVALVLHLWLS</sequence>
<proteinExistence type="predicted"/>
<feature type="transmembrane region" description="Helical" evidence="2">
    <location>
        <begin position="39"/>
        <end position="58"/>
    </location>
</feature>
<keyword evidence="2" id="KW-0812">Transmembrane</keyword>
<keyword evidence="2" id="KW-1133">Transmembrane helix</keyword>